<dbReference type="Pfam" id="PF00582">
    <property type="entry name" value="Usp"/>
    <property type="match status" value="2"/>
</dbReference>
<comment type="caution">
    <text evidence="3">The sequence shown here is derived from an EMBL/GenBank/DDBJ whole genome shotgun (WGS) entry which is preliminary data.</text>
</comment>
<dbReference type="SUPFAM" id="SSF52402">
    <property type="entry name" value="Adenine nucleotide alpha hydrolases-like"/>
    <property type="match status" value="2"/>
</dbReference>
<protein>
    <submittedName>
        <fullName evidence="3">Universal stress protein</fullName>
    </submittedName>
</protein>
<feature type="domain" description="UspA" evidence="2">
    <location>
        <begin position="155"/>
        <end position="292"/>
    </location>
</feature>
<evidence type="ECO:0000313" key="4">
    <source>
        <dbReference type="Proteomes" id="UP000812013"/>
    </source>
</evidence>
<dbReference type="InterPro" id="IPR014729">
    <property type="entry name" value="Rossmann-like_a/b/a_fold"/>
</dbReference>
<dbReference type="Gene3D" id="3.40.50.620">
    <property type="entry name" value="HUPs"/>
    <property type="match status" value="2"/>
</dbReference>
<comment type="similarity">
    <text evidence="1">Belongs to the universal stress protein A family.</text>
</comment>
<gene>
    <name evidence="3" type="ORF">GPJ59_01195</name>
</gene>
<dbReference type="Proteomes" id="UP000812013">
    <property type="component" value="Unassembled WGS sequence"/>
</dbReference>
<dbReference type="EMBL" id="WTFF01000004">
    <property type="protein sequence ID" value="MBW5480551.1"/>
    <property type="molecule type" value="Genomic_DNA"/>
</dbReference>
<reference evidence="3 4" key="1">
    <citation type="submission" date="2019-12" db="EMBL/GenBank/DDBJ databases">
        <title>Genome sequence of Streptomyces bambusae.</title>
        <authorList>
            <person name="Bansal K."/>
            <person name="Choksket S."/>
            <person name="Korpole S."/>
            <person name="Patil P.B."/>
        </authorList>
    </citation>
    <scope>NUCLEOTIDE SEQUENCE [LARGE SCALE GENOMIC DNA]</scope>
    <source>
        <strain evidence="3 4">SK60</strain>
    </source>
</reference>
<proteinExistence type="inferred from homology"/>
<evidence type="ECO:0000313" key="3">
    <source>
        <dbReference type="EMBL" id="MBW5480551.1"/>
    </source>
</evidence>
<name>A0ABS6YYI6_9ACTN</name>
<evidence type="ECO:0000256" key="1">
    <source>
        <dbReference type="ARBA" id="ARBA00008791"/>
    </source>
</evidence>
<dbReference type="PANTHER" id="PTHR46268">
    <property type="entry name" value="STRESS RESPONSE PROTEIN NHAX"/>
    <property type="match status" value="1"/>
</dbReference>
<dbReference type="RefSeq" id="WP_219664298.1">
    <property type="nucleotide sequence ID" value="NZ_WTFF01000004.1"/>
</dbReference>
<accession>A0ABS6YYI6</accession>
<sequence length="302" mass="31744">MESTIRTPDTSSVTVGVDGSEPARRAALWAAGEAVRRGRPLHIVHAADTDGRALYVAAETIERVRAAGREILDDTAKAVADRYPGLQVTTELSRTDAVTSLHRAGGLHGTLVVGSRGLGGFNSLMLGSVGLDTAAGAKVPVVVVRDVDETEERGTVLAAVRDEHDLVCARYAAREAELRKASLRLLHVWHIIQSVGTVVTMLDDVDAIAGAHSAALQAVTDAIRDEFPDLTVESDAEKSASVAGVLVEASRHADLLVMGGRRAPTPLGLGRNLGRATHSVLHHARCPVLLIPRAGDNAGSRS</sequence>
<feature type="domain" description="UspA" evidence="2">
    <location>
        <begin position="13"/>
        <end position="145"/>
    </location>
</feature>
<dbReference type="InterPro" id="IPR006016">
    <property type="entry name" value="UspA"/>
</dbReference>
<dbReference type="PANTHER" id="PTHR46268:SF6">
    <property type="entry name" value="UNIVERSAL STRESS PROTEIN UP12"/>
    <property type="match status" value="1"/>
</dbReference>
<evidence type="ECO:0000259" key="2">
    <source>
        <dbReference type="Pfam" id="PF00582"/>
    </source>
</evidence>
<dbReference type="PRINTS" id="PR01438">
    <property type="entry name" value="UNVRSLSTRESS"/>
</dbReference>
<keyword evidence="4" id="KW-1185">Reference proteome</keyword>
<organism evidence="3 4">
    <name type="scientific">Streptomyces bambusae</name>
    <dbReference type="NCBI Taxonomy" id="1550616"/>
    <lineage>
        <taxon>Bacteria</taxon>
        <taxon>Bacillati</taxon>
        <taxon>Actinomycetota</taxon>
        <taxon>Actinomycetes</taxon>
        <taxon>Kitasatosporales</taxon>
        <taxon>Streptomycetaceae</taxon>
        <taxon>Streptomyces</taxon>
    </lineage>
</organism>
<dbReference type="InterPro" id="IPR006015">
    <property type="entry name" value="Universal_stress_UspA"/>
</dbReference>